<evidence type="ECO:0000256" key="5">
    <source>
        <dbReference type="ARBA" id="ARBA00022846"/>
    </source>
</evidence>
<evidence type="ECO:0000256" key="8">
    <source>
        <dbReference type="ARBA" id="ARBA00023273"/>
    </source>
</evidence>
<protein>
    <recommendedName>
        <fullName evidence="12">Radial spoke head 10 homolog B-like</fullName>
    </recommendedName>
</protein>
<dbReference type="GO" id="GO:0031514">
    <property type="term" value="C:motile cilium"/>
    <property type="evidence" value="ECO:0007669"/>
    <property type="project" value="UniProtKB-SubCell"/>
</dbReference>
<dbReference type="Proteomes" id="UP001152622">
    <property type="component" value="Chromosome 4"/>
</dbReference>
<sequence length="884" mass="99297">MAKGDKKKKVEKSTPEESVSKSATCSATSVVSEPPLDQASPEGDDSVRINNCSSASFSSQPPLHENPASSNDGFYDVPVLSSIIVQKYEGEKYRELFHGEGVAYFEGGHVYKGMFSEGFMHGRGTYTWADGVKYEGEFVFNMPMGHGTYTWVDGSCYEGELRNGIRHGVGTYKCAGKSVSYRGEWNHGKRHGKGTIYYNPELTSWYEGDWVNNIREGWGMRCYPSGNVYEGRWKNNARHGDGRMKWTELGQQYSGQWENGLQHGQGTHTWFLKRVSGSQYPLRNEYIGEFVAGLRHGQGKFHYASGALYDGEWLCNKKHGQGKFTFKNGRIFEGEFLDDRMAEFPDFSMDGTQTPDLSGIRTQTPCGKGEHHRGAKSLDSGSSLLGPDITLEIQSLLETLPEVLKDLELRQLEFAVLRHIAELRTVYSFYSSLGHQQSPDNTFLLTRMQFWRLLKDCNIHHHGITLAQVDRLISEDLPPEEVHSPFGTMLLRKFVSCVVVLAYHIYHQKIESSNNVLVACFTKLMRENIIPNAKNVKGAFLRNSVCAIISKNYIEKCWEIYQSLCSGLNGRTMTMRQLVWMLKDLGLYDDELTTGKVLEILSAENPAGYDVSYTNLDLEMTFLEFFEGLLGCAQVKSSQSVWSRCESLPEVCRPADGVRMSPGEECRDSPMEKSMETLQSSTTEEKTLRQSEKSAVDLKTQMEDIGSDSVPPSVGSPSVKMEGRERDSHGDTMVHSLPAVDKEAANSLYSPSIDPAGDGGEEAESELERWIRTSRRFFSEGLFPAYEHSLLLRREAQEMRLQRAAEGRMALAKAQSAARLREMSEAEEERRREEEEEEEAEKADAQEDNPSLTRSPVLTTPVASVTSLSNPKLSRSASGTKKKR</sequence>
<keyword evidence="6" id="KW-0969">Cilium</keyword>
<dbReference type="Gene3D" id="2.20.110.10">
    <property type="entry name" value="Histone H3 K4-specific methyltransferase SET7/9 N-terminal domain"/>
    <property type="match status" value="5"/>
</dbReference>
<dbReference type="EMBL" id="JAINUF010000004">
    <property type="protein sequence ID" value="KAJ8363842.1"/>
    <property type="molecule type" value="Genomic_DNA"/>
</dbReference>
<keyword evidence="3" id="KW-0963">Cytoplasm</keyword>
<dbReference type="OrthoDB" id="294378at2759"/>
<dbReference type="PANTHER" id="PTHR46613">
    <property type="entry name" value="RADIAL SPOKE HEAD 10 HOMOLOG B-RELATED"/>
    <property type="match status" value="1"/>
</dbReference>
<gene>
    <name evidence="10" type="ORF">SKAU_G00126730</name>
</gene>
<evidence type="ECO:0000256" key="4">
    <source>
        <dbReference type="ARBA" id="ARBA00022737"/>
    </source>
</evidence>
<dbReference type="PANTHER" id="PTHR46613:SF1">
    <property type="entry name" value="RADIAL SPOKE HEAD 10 HOMOLOG B-RELATED"/>
    <property type="match status" value="1"/>
</dbReference>
<accession>A0A9Q1J0T2</accession>
<proteinExistence type="predicted"/>
<comment type="caution">
    <text evidence="10">The sequence shown here is derived from an EMBL/GenBank/DDBJ whole genome shotgun (WGS) entry which is preliminary data.</text>
</comment>
<evidence type="ECO:0000256" key="2">
    <source>
        <dbReference type="ARBA" id="ARBA00004430"/>
    </source>
</evidence>
<feature type="compositionally biased region" description="Basic residues" evidence="9">
    <location>
        <begin position="1"/>
        <end position="10"/>
    </location>
</feature>
<dbReference type="GO" id="GO:0005930">
    <property type="term" value="C:axoneme"/>
    <property type="evidence" value="ECO:0007669"/>
    <property type="project" value="UniProtKB-SubCell"/>
</dbReference>
<evidence type="ECO:0000256" key="3">
    <source>
        <dbReference type="ARBA" id="ARBA00022490"/>
    </source>
</evidence>
<name>A0A9Q1J0T2_SYNKA</name>
<dbReference type="Pfam" id="PF02493">
    <property type="entry name" value="MORN"/>
    <property type="match status" value="9"/>
</dbReference>
<dbReference type="SMART" id="SM00698">
    <property type="entry name" value="MORN"/>
    <property type="match status" value="10"/>
</dbReference>
<keyword evidence="8" id="KW-0966">Cell projection</keyword>
<evidence type="ECO:0000313" key="11">
    <source>
        <dbReference type="Proteomes" id="UP001152622"/>
    </source>
</evidence>
<organism evidence="10 11">
    <name type="scientific">Synaphobranchus kaupii</name>
    <name type="common">Kaup's arrowtooth eel</name>
    <dbReference type="NCBI Taxonomy" id="118154"/>
    <lineage>
        <taxon>Eukaryota</taxon>
        <taxon>Metazoa</taxon>
        <taxon>Chordata</taxon>
        <taxon>Craniata</taxon>
        <taxon>Vertebrata</taxon>
        <taxon>Euteleostomi</taxon>
        <taxon>Actinopterygii</taxon>
        <taxon>Neopterygii</taxon>
        <taxon>Teleostei</taxon>
        <taxon>Anguilliformes</taxon>
        <taxon>Synaphobranchidae</taxon>
        <taxon>Synaphobranchus</taxon>
    </lineage>
</organism>
<keyword evidence="11" id="KW-1185">Reference proteome</keyword>
<evidence type="ECO:0000256" key="1">
    <source>
        <dbReference type="ARBA" id="ARBA00004230"/>
    </source>
</evidence>
<feature type="region of interest" description="Disordered" evidence="9">
    <location>
        <begin position="1"/>
        <end position="71"/>
    </location>
</feature>
<comment type="subcellular location">
    <subcellularLocation>
        <location evidence="1">Cell projection</location>
        <location evidence="1">Cilium</location>
        <location evidence="1">Flagellum</location>
    </subcellularLocation>
    <subcellularLocation>
        <location evidence="2">Cytoplasm</location>
        <location evidence="2">Cytoskeleton</location>
        <location evidence="2">Cilium axoneme</location>
    </subcellularLocation>
</comment>
<feature type="compositionally biased region" description="Basic and acidic residues" evidence="9">
    <location>
        <begin position="819"/>
        <end position="833"/>
    </location>
</feature>
<feature type="compositionally biased region" description="Polar residues" evidence="9">
    <location>
        <begin position="48"/>
        <end position="71"/>
    </location>
</feature>
<feature type="compositionally biased region" description="Low complexity" evidence="9">
    <location>
        <begin position="707"/>
        <end position="719"/>
    </location>
</feature>
<keyword evidence="7" id="KW-0206">Cytoskeleton</keyword>
<dbReference type="AlphaFoldDB" id="A0A9Q1J0T2"/>
<feature type="region of interest" description="Disordered" evidence="9">
    <location>
        <begin position="811"/>
        <end position="884"/>
    </location>
</feature>
<dbReference type="SUPFAM" id="SSF82185">
    <property type="entry name" value="Histone H3 K4-specific methyltransferase SET7/9 N-terminal domain"/>
    <property type="match status" value="3"/>
</dbReference>
<feature type="compositionally biased region" description="Polar residues" evidence="9">
    <location>
        <begin position="848"/>
        <end position="884"/>
    </location>
</feature>
<dbReference type="InterPro" id="IPR003409">
    <property type="entry name" value="MORN"/>
</dbReference>
<keyword evidence="4" id="KW-0677">Repeat</keyword>
<feature type="region of interest" description="Disordered" evidence="9">
    <location>
        <begin position="659"/>
        <end position="732"/>
    </location>
</feature>
<evidence type="ECO:0000256" key="9">
    <source>
        <dbReference type="SAM" id="MobiDB-lite"/>
    </source>
</evidence>
<reference evidence="10" key="1">
    <citation type="journal article" date="2023" name="Science">
        <title>Genome structures resolve the early diversification of teleost fishes.</title>
        <authorList>
            <person name="Parey E."/>
            <person name="Louis A."/>
            <person name="Montfort J."/>
            <person name="Bouchez O."/>
            <person name="Roques C."/>
            <person name="Iampietro C."/>
            <person name="Lluch J."/>
            <person name="Castinel A."/>
            <person name="Donnadieu C."/>
            <person name="Desvignes T."/>
            <person name="Floi Bucao C."/>
            <person name="Jouanno E."/>
            <person name="Wen M."/>
            <person name="Mejri S."/>
            <person name="Dirks R."/>
            <person name="Jansen H."/>
            <person name="Henkel C."/>
            <person name="Chen W.J."/>
            <person name="Zahm M."/>
            <person name="Cabau C."/>
            <person name="Klopp C."/>
            <person name="Thompson A.W."/>
            <person name="Robinson-Rechavi M."/>
            <person name="Braasch I."/>
            <person name="Lecointre G."/>
            <person name="Bobe J."/>
            <person name="Postlethwait J.H."/>
            <person name="Berthelot C."/>
            <person name="Roest Crollius H."/>
            <person name="Guiguen Y."/>
        </authorList>
    </citation>
    <scope>NUCLEOTIDE SEQUENCE</scope>
    <source>
        <strain evidence="10">WJC10195</strain>
    </source>
</reference>
<keyword evidence="5" id="KW-0282">Flagellum</keyword>
<evidence type="ECO:0008006" key="12">
    <source>
        <dbReference type="Google" id="ProtNLM"/>
    </source>
</evidence>
<evidence type="ECO:0000256" key="6">
    <source>
        <dbReference type="ARBA" id="ARBA00023069"/>
    </source>
</evidence>
<feature type="compositionally biased region" description="Basic and acidic residues" evidence="9">
    <location>
        <begin position="683"/>
        <end position="702"/>
    </location>
</feature>
<evidence type="ECO:0000256" key="7">
    <source>
        <dbReference type="ARBA" id="ARBA00023212"/>
    </source>
</evidence>
<evidence type="ECO:0000313" key="10">
    <source>
        <dbReference type="EMBL" id="KAJ8363842.1"/>
    </source>
</evidence>
<feature type="compositionally biased region" description="Polar residues" evidence="9">
    <location>
        <begin position="20"/>
        <end position="31"/>
    </location>
</feature>
<feature type="compositionally biased region" description="Basic and acidic residues" evidence="9">
    <location>
        <begin position="662"/>
        <end position="675"/>
    </location>
</feature>
<feature type="compositionally biased region" description="Basic and acidic residues" evidence="9">
    <location>
        <begin position="721"/>
        <end position="732"/>
    </location>
</feature>